<proteinExistence type="predicted"/>
<dbReference type="InterPro" id="IPR002155">
    <property type="entry name" value="Thiolase"/>
</dbReference>
<evidence type="ECO:0000256" key="1">
    <source>
        <dbReference type="ARBA" id="ARBA00012352"/>
    </source>
</evidence>
<dbReference type="CDD" id="cd00829">
    <property type="entry name" value="SCP-x_thiolase"/>
    <property type="match status" value="1"/>
</dbReference>
<feature type="domain" description="Thiolase C-terminal" evidence="10">
    <location>
        <begin position="240"/>
        <end position="382"/>
    </location>
</feature>
<name>A0A2Z2HYS7_9EURY</name>
<dbReference type="Pfam" id="PF00108">
    <property type="entry name" value="Thiolase_N"/>
    <property type="match status" value="1"/>
</dbReference>
<dbReference type="PROSITE" id="PS00737">
    <property type="entry name" value="THIOLASE_2"/>
    <property type="match status" value="1"/>
</dbReference>
<dbReference type="InterPro" id="IPR055140">
    <property type="entry name" value="Thiolase_C_2"/>
</dbReference>
<dbReference type="InterPro" id="IPR016039">
    <property type="entry name" value="Thiolase-like"/>
</dbReference>
<dbReference type="InterPro" id="IPR020613">
    <property type="entry name" value="Thiolase_CS"/>
</dbReference>
<gene>
    <name evidence="11" type="ORF">B1756_15495</name>
</gene>
<evidence type="ECO:0000256" key="6">
    <source>
        <dbReference type="ARBA" id="ARBA00023229"/>
    </source>
</evidence>
<evidence type="ECO:0000313" key="12">
    <source>
        <dbReference type="Proteomes" id="UP000250088"/>
    </source>
</evidence>
<dbReference type="SUPFAM" id="SSF53901">
    <property type="entry name" value="Thiolase-like"/>
    <property type="match status" value="1"/>
</dbReference>
<keyword evidence="4" id="KW-0445">Lipid transport</keyword>
<dbReference type="PANTHER" id="PTHR42870">
    <property type="entry name" value="ACETYL-COA C-ACETYLTRANSFERASE"/>
    <property type="match status" value="1"/>
</dbReference>
<dbReference type="GO" id="GO:0016747">
    <property type="term" value="F:acyltransferase activity, transferring groups other than amino-acyl groups"/>
    <property type="evidence" value="ECO:0007669"/>
    <property type="project" value="InterPro"/>
</dbReference>
<sequence length="387" mass="39575">MTVQIAGVASTPYGEHPDSSTRELFTDAGLEALDDAGLEVGDVEELYAGNFIGDQTDDQAHVGAMLADYLGARQAASMRTESACASASSAARSGAQTIAAGDADVALVGGVEMMSTGGLAAVTDALANAADNEYENEAGLTFPGIYALMAQAYMDEFDAGPGDLAAVAVKNYENGASNPLSQRQEETDVESVLDSPPVATPLHLQDCCPISDGASAAVLVSESYADEHGLETTVSWAGSGQASDSLALQDRPDLARTRAAERAAEDAYDRAEISPEDVDVVELHDCFTIAEILAIESLGFFERGEGARGAVDGETAADGRIPVNTSGGLLAKGHPVGATGVGQLVEITKQLEGRHPNQVDDATIGLTHTVGGSGASCVVNVLRAGGA</sequence>
<dbReference type="KEGG" id="naj:B1756_15495"/>
<accession>A0A2Z2HYS7</accession>
<dbReference type="Gene3D" id="3.40.47.10">
    <property type="match status" value="1"/>
</dbReference>
<keyword evidence="2" id="KW-0813">Transport</keyword>
<dbReference type="GO" id="GO:0006869">
    <property type="term" value="P:lipid transport"/>
    <property type="evidence" value="ECO:0007669"/>
    <property type="project" value="UniProtKB-KW"/>
</dbReference>
<evidence type="ECO:0000256" key="3">
    <source>
        <dbReference type="ARBA" id="ARBA00022679"/>
    </source>
</evidence>
<dbReference type="GO" id="GO:0008289">
    <property type="term" value="F:lipid binding"/>
    <property type="evidence" value="ECO:0007669"/>
    <property type="project" value="UniProtKB-KW"/>
</dbReference>
<dbReference type="Pfam" id="PF22691">
    <property type="entry name" value="Thiolase_C_1"/>
    <property type="match status" value="1"/>
</dbReference>
<evidence type="ECO:0000259" key="9">
    <source>
        <dbReference type="Pfam" id="PF00108"/>
    </source>
</evidence>
<dbReference type="GeneID" id="32895506"/>
<reference evidence="12" key="1">
    <citation type="submission" date="2017-02" db="EMBL/GenBank/DDBJ databases">
        <title>Natronthermophilus aegyptiacus gen. nov.,sp. nov., an aerobic, extremely halophilic alkalithermophilic archaeon isolated from the athalassohaline Wadi An Natrun, Egypt.</title>
        <authorList>
            <person name="Zhao B."/>
        </authorList>
    </citation>
    <scope>NUCLEOTIDE SEQUENCE [LARGE SCALE GENOMIC DNA]</scope>
    <source>
        <strain evidence="12">JW/NM-HA 15</strain>
    </source>
</reference>
<dbReference type="EMBL" id="CP019893">
    <property type="protein sequence ID" value="ARS90997.1"/>
    <property type="molecule type" value="Genomic_DNA"/>
</dbReference>
<evidence type="ECO:0000256" key="4">
    <source>
        <dbReference type="ARBA" id="ARBA00023055"/>
    </source>
</evidence>
<dbReference type="InterPro" id="IPR020616">
    <property type="entry name" value="Thiolase_N"/>
</dbReference>
<dbReference type="OrthoDB" id="167534at2157"/>
<evidence type="ECO:0000256" key="8">
    <source>
        <dbReference type="SAM" id="MobiDB-lite"/>
    </source>
</evidence>
<keyword evidence="6" id="KW-0414">Isoprene biosynthesis</keyword>
<dbReference type="RefSeq" id="WP_086889362.1">
    <property type="nucleotide sequence ID" value="NZ_CP019893.1"/>
</dbReference>
<dbReference type="AlphaFoldDB" id="A0A2Z2HYS7"/>
<dbReference type="EC" id="2.3.1.176" evidence="1"/>
<feature type="region of interest" description="Disordered" evidence="8">
    <location>
        <begin position="1"/>
        <end position="20"/>
    </location>
</feature>
<keyword evidence="5" id="KW-0446">Lipid-binding</keyword>
<evidence type="ECO:0000256" key="7">
    <source>
        <dbReference type="ARBA" id="ARBA00032316"/>
    </source>
</evidence>
<dbReference type="Proteomes" id="UP000250088">
    <property type="component" value="Chromosome"/>
</dbReference>
<dbReference type="PIRSF" id="PIRSF000429">
    <property type="entry name" value="Ac-CoA_Ac_transf"/>
    <property type="match status" value="1"/>
</dbReference>
<dbReference type="NCBIfam" id="NF004720">
    <property type="entry name" value="PRK06064.1"/>
    <property type="match status" value="1"/>
</dbReference>
<protein>
    <recommendedName>
        <fullName evidence="1">propanoyl-CoA C-acyltransferase</fullName>
        <ecNumber evidence="1">2.3.1.176</ecNumber>
    </recommendedName>
    <alternativeName>
        <fullName evidence="7">Propanoyl-CoA C-acyltransferase</fullName>
    </alternativeName>
</protein>
<evidence type="ECO:0000256" key="5">
    <source>
        <dbReference type="ARBA" id="ARBA00023121"/>
    </source>
</evidence>
<evidence type="ECO:0000256" key="2">
    <source>
        <dbReference type="ARBA" id="ARBA00022448"/>
    </source>
</evidence>
<dbReference type="PANTHER" id="PTHR42870:SF6">
    <property type="entry name" value="ACETYL-COA C-ACYLTRANSFERASE"/>
    <property type="match status" value="1"/>
</dbReference>
<keyword evidence="3" id="KW-0808">Transferase</keyword>
<organism evidence="11 12">
    <name type="scientific">Natrarchaeobaculum aegyptiacum</name>
    <dbReference type="NCBI Taxonomy" id="745377"/>
    <lineage>
        <taxon>Archaea</taxon>
        <taxon>Methanobacteriati</taxon>
        <taxon>Methanobacteriota</taxon>
        <taxon>Stenosarchaea group</taxon>
        <taxon>Halobacteria</taxon>
        <taxon>Halobacteriales</taxon>
        <taxon>Natrialbaceae</taxon>
        <taxon>Natrarchaeobaculum</taxon>
    </lineage>
</organism>
<evidence type="ECO:0000259" key="10">
    <source>
        <dbReference type="Pfam" id="PF22691"/>
    </source>
</evidence>
<evidence type="ECO:0000313" key="11">
    <source>
        <dbReference type="EMBL" id="ARS90997.1"/>
    </source>
</evidence>
<feature type="domain" description="Thiolase N-terminal" evidence="9">
    <location>
        <begin position="4"/>
        <end position="182"/>
    </location>
</feature>
<dbReference type="GO" id="GO:0008299">
    <property type="term" value="P:isoprenoid biosynthetic process"/>
    <property type="evidence" value="ECO:0007669"/>
    <property type="project" value="UniProtKB-KW"/>
</dbReference>
<keyword evidence="12" id="KW-1185">Reference proteome</keyword>